<gene>
    <name evidence="1" type="ORF">BHM03_00029233</name>
</gene>
<accession>A0A445MHZ1</accession>
<dbReference type="AlphaFoldDB" id="A0A445MHZ1"/>
<evidence type="ECO:0000313" key="1">
    <source>
        <dbReference type="EMBL" id="RZR73885.1"/>
    </source>
</evidence>
<sequence>MRLSVEPCEVPLNGRWRKLVNPRSTWLVGINSHWVRPKACREPLGEATGSLGTSGTGSSLELIGIENPWLGLEDRCMLIGTRIPLKLIKTKSPWPGLRALVYVDRDWKPFGTDRD</sequence>
<reference evidence="1" key="1">
    <citation type="journal article" date="2018" name="Data Brief">
        <title>Genome sequence data from 17 accessions of Ensete ventricosum, a staple food crop for millions in Ethiopia.</title>
        <authorList>
            <person name="Yemataw Z."/>
            <person name="Muzemil S."/>
            <person name="Ambachew D."/>
            <person name="Tripathi L."/>
            <person name="Tesfaye K."/>
            <person name="Chala A."/>
            <person name="Farbos A."/>
            <person name="O'Neill P."/>
            <person name="Moore K."/>
            <person name="Grant M."/>
            <person name="Studholme D.J."/>
        </authorList>
    </citation>
    <scope>NUCLEOTIDE SEQUENCE [LARGE SCALE GENOMIC DNA]</scope>
    <source>
        <tissue evidence="1">Leaf</tissue>
    </source>
</reference>
<dbReference type="Proteomes" id="UP000290560">
    <property type="component" value="Unassembled WGS sequence"/>
</dbReference>
<organism evidence="1">
    <name type="scientific">Ensete ventricosum</name>
    <name type="common">Abyssinian banana</name>
    <name type="synonym">Musa ensete</name>
    <dbReference type="NCBI Taxonomy" id="4639"/>
    <lineage>
        <taxon>Eukaryota</taxon>
        <taxon>Viridiplantae</taxon>
        <taxon>Streptophyta</taxon>
        <taxon>Embryophyta</taxon>
        <taxon>Tracheophyta</taxon>
        <taxon>Spermatophyta</taxon>
        <taxon>Magnoliopsida</taxon>
        <taxon>Liliopsida</taxon>
        <taxon>Zingiberales</taxon>
        <taxon>Musaceae</taxon>
        <taxon>Ensete</taxon>
    </lineage>
</organism>
<name>A0A445MHZ1_ENSVE</name>
<protein>
    <submittedName>
        <fullName evidence="1">Uncharacterized protein</fullName>
    </submittedName>
</protein>
<dbReference type="EMBL" id="KV876045">
    <property type="protein sequence ID" value="RZR73885.1"/>
    <property type="molecule type" value="Genomic_DNA"/>
</dbReference>
<proteinExistence type="predicted"/>